<dbReference type="Proteomes" id="UP001432322">
    <property type="component" value="Unassembled WGS sequence"/>
</dbReference>
<gene>
    <name evidence="1" type="ORF">PFISCL1PPCAC_14016</name>
</gene>
<feature type="non-terminal residue" evidence="1">
    <location>
        <position position="1"/>
    </location>
</feature>
<evidence type="ECO:0000313" key="2">
    <source>
        <dbReference type="Proteomes" id="UP001432322"/>
    </source>
</evidence>
<sequence>SSITFFPIPKSRRIEMAALRCSFQLSPVENITPELGANDIASCSILLVMRPVKPSPLSTNASLRMAKSVICTNGIGRKSV</sequence>
<protein>
    <submittedName>
        <fullName evidence="1">Uncharacterized protein</fullName>
    </submittedName>
</protein>
<comment type="caution">
    <text evidence="1">The sequence shown here is derived from an EMBL/GenBank/DDBJ whole genome shotgun (WGS) entry which is preliminary data.</text>
</comment>
<organism evidence="1 2">
    <name type="scientific">Pristionchus fissidentatus</name>
    <dbReference type="NCBI Taxonomy" id="1538716"/>
    <lineage>
        <taxon>Eukaryota</taxon>
        <taxon>Metazoa</taxon>
        <taxon>Ecdysozoa</taxon>
        <taxon>Nematoda</taxon>
        <taxon>Chromadorea</taxon>
        <taxon>Rhabditida</taxon>
        <taxon>Rhabditina</taxon>
        <taxon>Diplogasteromorpha</taxon>
        <taxon>Diplogasteroidea</taxon>
        <taxon>Neodiplogasteridae</taxon>
        <taxon>Pristionchus</taxon>
    </lineage>
</organism>
<dbReference type="EMBL" id="BTSY01000004">
    <property type="protein sequence ID" value="GMT22719.1"/>
    <property type="molecule type" value="Genomic_DNA"/>
</dbReference>
<name>A0AAV5VYB5_9BILA</name>
<reference evidence="1" key="1">
    <citation type="submission" date="2023-10" db="EMBL/GenBank/DDBJ databases">
        <title>Genome assembly of Pristionchus species.</title>
        <authorList>
            <person name="Yoshida K."/>
            <person name="Sommer R.J."/>
        </authorList>
    </citation>
    <scope>NUCLEOTIDE SEQUENCE</scope>
    <source>
        <strain evidence="1">RS5133</strain>
    </source>
</reference>
<proteinExistence type="predicted"/>
<evidence type="ECO:0000313" key="1">
    <source>
        <dbReference type="EMBL" id="GMT22719.1"/>
    </source>
</evidence>
<keyword evidence="2" id="KW-1185">Reference proteome</keyword>
<accession>A0AAV5VYB5</accession>
<dbReference type="AlphaFoldDB" id="A0AAV5VYB5"/>